<dbReference type="Pfam" id="PF00229">
    <property type="entry name" value="TNF"/>
    <property type="match status" value="1"/>
</dbReference>
<keyword evidence="6" id="KW-1185">Reference proteome</keyword>
<comment type="similarity">
    <text evidence="1">Belongs to the tumor necrosis factor family.</text>
</comment>
<dbReference type="GO" id="GO:0016020">
    <property type="term" value="C:membrane"/>
    <property type="evidence" value="ECO:0007669"/>
    <property type="project" value="InterPro"/>
</dbReference>
<reference evidence="5" key="1">
    <citation type="submission" date="2025-08" db="UniProtKB">
        <authorList>
            <consortium name="Ensembl"/>
        </authorList>
    </citation>
    <scope>IDENTIFICATION</scope>
</reference>
<evidence type="ECO:0000259" key="4">
    <source>
        <dbReference type="Pfam" id="PF00229"/>
    </source>
</evidence>
<feature type="region of interest" description="Disordered" evidence="2">
    <location>
        <begin position="42"/>
        <end position="66"/>
    </location>
</feature>
<reference evidence="5" key="2">
    <citation type="submission" date="2025-09" db="UniProtKB">
        <authorList>
            <consortium name="Ensembl"/>
        </authorList>
    </citation>
    <scope>IDENTIFICATION</scope>
</reference>
<dbReference type="SUPFAM" id="SSF49842">
    <property type="entry name" value="TNF-like"/>
    <property type="match status" value="1"/>
</dbReference>
<feature type="transmembrane region" description="Helical" evidence="3">
    <location>
        <begin position="12"/>
        <end position="35"/>
    </location>
</feature>
<dbReference type="Ensembl" id="ENSMMOT00000022819.1">
    <property type="protein sequence ID" value="ENSMMOP00000022448.1"/>
    <property type="gene ID" value="ENSMMOG00000017058.1"/>
</dbReference>
<evidence type="ECO:0000313" key="6">
    <source>
        <dbReference type="Proteomes" id="UP000261620"/>
    </source>
</evidence>
<dbReference type="GO" id="GO:0005164">
    <property type="term" value="F:tumor necrosis factor receptor binding"/>
    <property type="evidence" value="ECO:0007669"/>
    <property type="project" value="InterPro"/>
</dbReference>
<sequence>STIQGLLKRTCCCCRCCVGFLTVAMVVMTALLASIKPKSTEVSESAMRRKSNNLQNLPRESQSWQDSQSCDSCSLVQRGDSIHCTEDSLYFIYAQVTFSKHPRKNQTKSVILIRNATHGKRMKKLVEGAFPHTTESSVWVADVVNLTEADSISINITGDFLTENYQNTSLTSLYTIG</sequence>
<dbReference type="AlphaFoldDB" id="A0A3Q3WVH3"/>
<dbReference type="GO" id="GO:0006955">
    <property type="term" value="P:immune response"/>
    <property type="evidence" value="ECO:0007669"/>
    <property type="project" value="InterPro"/>
</dbReference>
<proteinExistence type="inferred from homology"/>
<organism evidence="5 6">
    <name type="scientific">Mola mola</name>
    <name type="common">Ocean sunfish</name>
    <name type="synonym">Tetraodon mola</name>
    <dbReference type="NCBI Taxonomy" id="94237"/>
    <lineage>
        <taxon>Eukaryota</taxon>
        <taxon>Metazoa</taxon>
        <taxon>Chordata</taxon>
        <taxon>Craniata</taxon>
        <taxon>Vertebrata</taxon>
        <taxon>Euteleostomi</taxon>
        <taxon>Actinopterygii</taxon>
        <taxon>Neopterygii</taxon>
        <taxon>Teleostei</taxon>
        <taxon>Neoteleostei</taxon>
        <taxon>Acanthomorphata</taxon>
        <taxon>Eupercaria</taxon>
        <taxon>Tetraodontiformes</taxon>
        <taxon>Molidae</taxon>
        <taxon>Mola</taxon>
    </lineage>
</organism>
<dbReference type="Gene3D" id="2.60.120.40">
    <property type="match status" value="1"/>
</dbReference>
<keyword evidence="3" id="KW-0812">Transmembrane</keyword>
<keyword evidence="3" id="KW-0472">Membrane</keyword>
<protein>
    <recommendedName>
        <fullName evidence="4">THD domain-containing protein</fullName>
    </recommendedName>
</protein>
<dbReference type="InterPro" id="IPR006052">
    <property type="entry name" value="TNF_dom"/>
</dbReference>
<evidence type="ECO:0000256" key="1">
    <source>
        <dbReference type="ARBA" id="ARBA00008670"/>
    </source>
</evidence>
<keyword evidence="3" id="KW-1133">Transmembrane helix</keyword>
<evidence type="ECO:0000313" key="5">
    <source>
        <dbReference type="Ensembl" id="ENSMMOP00000022448.1"/>
    </source>
</evidence>
<evidence type="ECO:0000256" key="2">
    <source>
        <dbReference type="SAM" id="MobiDB-lite"/>
    </source>
</evidence>
<dbReference type="InterPro" id="IPR008983">
    <property type="entry name" value="Tumour_necrosis_fac-like_dom"/>
</dbReference>
<accession>A0A3Q3WVH3</accession>
<dbReference type="Proteomes" id="UP000261620">
    <property type="component" value="Unplaced"/>
</dbReference>
<feature type="domain" description="THD" evidence="4">
    <location>
        <begin position="80"/>
        <end position="166"/>
    </location>
</feature>
<name>A0A3Q3WVH3_MOLML</name>
<dbReference type="STRING" id="94237.ENSMMOP00000022448"/>
<evidence type="ECO:0000256" key="3">
    <source>
        <dbReference type="SAM" id="Phobius"/>
    </source>
</evidence>